<organism evidence="3 4">
    <name type="scientific">Haloferax marinum</name>
    <dbReference type="NCBI Taxonomy" id="2666143"/>
    <lineage>
        <taxon>Archaea</taxon>
        <taxon>Methanobacteriati</taxon>
        <taxon>Methanobacteriota</taxon>
        <taxon>Stenosarchaea group</taxon>
        <taxon>Halobacteria</taxon>
        <taxon>Halobacteriales</taxon>
        <taxon>Haloferacaceae</taxon>
        <taxon>Haloferax</taxon>
    </lineage>
</organism>
<dbReference type="OrthoDB" id="293413at2157"/>
<evidence type="ECO:0000256" key="2">
    <source>
        <dbReference type="SAM" id="Phobius"/>
    </source>
</evidence>
<dbReference type="RefSeq" id="WP_151112181.1">
    <property type="nucleotide sequence ID" value="NZ_WKJQ01000001.1"/>
</dbReference>
<feature type="transmembrane region" description="Helical" evidence="2">
    <location>
        <begin position="44"/>
        <end position="65"/>
    </location>
</feature>
<dbReference type="AlphaFoldDB" id="A0A6A8G8D3"/>
<name>A0A6A8G8D3_9EURY</name>
<feature type="transmembrane region" description="Helical" evidence="2">
    <location>
        <begin position="20"/>
        <end position="38"/>
    </location>
</feature>
<keyword evidence="4" id="KW-1185">Reference proteome</keyword>
<keyword evidence="2" id="KW-0472">Membrane</keyword>
<dbReference type="Pfam" id="PF26047">
    <property type="entry name" value="DUF8015"/>
    <property type="match status" value="1"/>
</dbReference>
<proteinExistence type="predicted"/>
<gene>
    <name evidence="3" type="ORF">GJR99_11215</name>
</gene>
<evidence type="ECO:0000313" key="3">
    <source>
        <dbReference type="EMBL" id="MRW97137.1"/>
    </source>
</evidence>
<evidence type="ECO:0000256" key="1">
    <source>
        <dbReference type="SAM" id="MobiDB-lite"/>
    </source>
</evidence>
<accession>A0A6A8G8D3</accession>
<dbReference type="Proteomes" id="UP000443423">
    <property type="component" value="Unassembled WGS sequence"/>
</dbReference>
<feature type="region of interest" description="Disordered" evidence="1">
    <location>
        <begin position="87"/>
        <end position="109"/>
    </location>
</feature>
<dbReference type="EMBL" id="WKJQ01000001">
    <property type="protein sequence ID" value="MRW97137.1"/>
    <property type="molecule type" value="Genomic_DNA"/>
</dbReference>
<keyword evidence="2" id="KW-0812">Transmembrane</keyword>
<comment type="caution">
    <text evidence="3">The sequence shown here is derived from an EMBL/GenBank/DDBJ whole genome shotgun (WGS) entry which is preliminary data.</text>
</comment>
<sequence length="109" mass="11387">MRTRTFSDSIVSEASRYDLILATLPLPLFLGLVVGTFTDLPISPVVGLCGLGSVAVLGYGLFVAAPRSPTESTIGTALDAPFEAVDASLGPVDDSPRDDTGGHRRRRGV</sequence>
<dbReference type="InterPro" id="IPR058328">
    <property type="entry name" value="DUF8015"/>
</dbReference>
<evidence type="ECO:0000313" key="4">
    <source>
        <dbReference type="Proteomes" id="UP000443423"/>
    </source>
</evidence>
<keyword evidence="2" id="KW-1133">Transmembrane helix</keyword>
<reference evidence="3 4" key="1">
    <citation type="submission" date="2019-11" db="EMBL/GenBank/DDBJ databases">
        <title>Whole genome sequence of Haloferax sp. MBLA0078.</title>
        <authorList>
            <person name="Seo M.-J."/>
            <person name="Cho E.-S."/>
        </authorList>
    </citation>
    <scope>NUCLEOTIDE SEQUENCE [LARGE SCALE GENOMIC DNA]</scope>
    <source>
        <strain evidence="3 4">MBLA0078</strain>
    </source>
</reference>
<protein>
    <submittedName>
        <fullName evidence="3">Uncharacterized protein</fullName>
    </submittedName>
</protein>